<proteinExistence type="predicted"/>
<evidence type="ECO:0000313" key="1">
    <source>
        <dbReference type="EMBL" id="MVM28399.1"/>
    </source>
</evidence>
<sequence>MAKKKHDKQVNSSELTETLEKLGQSAQNLTNLLMLGGNRALEIANDEIRIDEVGKEANQIIKIGAID</sequence>
<evidence type="ECO:0000313" key="2">
    <source>
        <dbReference type="Proteomes" id="UP000436006"/>
    </source>
</evidence>
<name>A0A7K1S3J4_9BACT</name>
<comment type="caution">
    <text evidence="1">The sequence shown here is derived from an EMBL/GenBank/DDBJ whole genome shotgun (WGS) entry which is preliminary data.</text>
</comment>
<dbReference type="EMBL" id="WPIN01000001">
    <property type="protein sequence ID" value="MVM28399.1"/>
    <property type="molecule type" value="Genomic_DNA"/>
</dbReference>
<dbReference type="Proteomes" id="UP000436006">
    <property type="component" value="Unassembled WGS sequence"/>
</dbReference>
<dbReference type="RefSeq" id="WP_157582523.1">
    <property type="nucleotide sequence ID" value="NZ_WPIN01000001.1"/>
</dbReference>
<dbReference type="AlphaFoldDB" id="A0A7K1S3J4"/>
<gene>
    <name evidence="1" type="ORF">GO755_00030</name>
</gene>
<reference evidence="1 2" key="1">
    <citation type="submission" date="2019-12" db="EMBL/GenBank/DDBJ databases">
        <title>Spirosoma sp. HMF4905 genome sequencing and assembly.</title>
        <authorList>
            <person name="Kang H."/>
            <person name="Cha I."/>
            <person name="Kim H."/>
            <person name="Joh K."/>
        </authorList>
    </citation>
    <scope>NUCLEOTIDE SEQUENCE [LARGE SCALE GENOMIC DNA]</scope>
    <source>
        <strain evidence="1 2">HMF4905</strain>
    </source>
</reference>
<organism evidence="1 2">
    <name type="scientific">Spirosoma arboris</name>
    <dbReference type="NCBI Taxonomy" id="2682092"/>
    <lineage>
        <taxon>Bacteria</taxon>
        <taxon>Pseudomonadati</taxon>
        <taxon>Bacteroidota</taxon>
        <taxon>Cytophagia</taxon>
        <taxon>Cytophagales</taxon>
        <taxon>Cytophagaceae</taxon>
        <taxon>Spirosoma</taxon>
    </lineage>
</organism>
<keyword evidence="2" id="KW-1185">Reference proteome</keyword>
<accession>A0A7K1S3J4</accession>
<protein>
    <submittedName>
        <fullName evidence="1">Uncharacterized protein</fullName>
    </submittedName>
</protein>